<name>A0A915KE82_ROMCU</name>
<proteinExistence type="predicted"/>
<accession>A0A915KE82</accession>
<evidence type="ECO:0000313" key="3">
    <source>
        <dbReference type="WBParaSite" id="nRc.2.0.1.t36695-RA"/>
    </source>
</evidence>
<evidence type="ECO:0000313" key="2">
    <source>
        <dbReference type="Proteomes" id="UP000887565"/>
    </source>
</evidence>
<evidence type="ECO:0000256" key="1">
    <source>
        <dbReference type="SAM" id="MobiDB-lite"/>
    </source>
</evidence>
<dbReference type="Proteomes" id="UP000887565">
    <property type="component" value="Unplaced"/>
</dbReference>
<feature type="region of interest" description="Disordered" evidence="1">
    <location>
        <begin position="34"/>
        <end position="56"/>
    </location>
</feature>
<organism evidence="2 3">
    <name type="scientific">Romanomermis culicivorax</name>
    <name type="common">Nematode worm</name>
    <dbReference type="NCBI Taxonomy" id="13658"/>
    <lineage>
        <taxon>Eukaryota</taxon>
        <taxon>Metazoa</taxon>
        <taxon>Ecdysozoa</taxon>
        <taxon>Nematoda</taxon>
        <taxon>Enoplea</taxon>
        <taxon>Dorylaimia</taxon>
        <taxon>Mermithida</taxon>
        <taxon>Mermithoidea</taxon>
        <taxon>Mermithidae</taxon>
        <taxon>Romanomermis</taxon>
    </lineage>
</organism>
<dbReference type="WBParaSite" id="nRc.2.0.1.t36695-RA">
    <property type="protein sequence ID" value="nRc.2.0.1.t36695-RA"/>
    <property type="gene ID" value="nRc.2.0.1.g36695"/>
</dbReference>
<reference evidence="3" key="1">
    <citation type="submission" date="2022-11" db="UniProtKB">
        <authorList>
            <consortium name="WormBaseParasite"/>
        </authorList>
    </citation>
    <scope>IDENTIFICATION</scope>
</reference>
<protein>
    <submittedName>
        <fullName evidence="3">Uncharacterized protein</fullName>
    </submittedName>
</protein>
<keyword evidence="2" id="KW-1185">Reference proteome</keyword>
<feature type="compositionally biased region" description="Basic and acidic residues" evidence="1">
    <location>
        <begin position="46"/>
        <end position="55"/>
    </location>
</feature>
<sequence length="142" mass="16206">MIDAEGSVDGTCIFKSQGPEKFCQSKTGTCCSRGPYKKQENASSRDSQHGNEEKTLTGMCCQYTQGPERQENDSKHVEHSRKHKYVSNTVELASRFSLYNSTNNSQDVGTGYLEVLKKRKVSHVQWSHFEKRQCSTYRELKI</sequence>
<dbReference type="AlphaFoldDB" id="A0A915KE82"/>